<feature type="transmembrane region" description="Helical" evidence="1">
    <location>
        <begin position="20"/>
        <end position="44"/>
    </location>
</feature>
<evidence type="ECO:0000313" key="2">
    <source>
        <dbReference type="EMBL" id="TCT34654.1"/>
    </source>
</evidence>
<dbReference type="AlphaFoldDB" id="A0A4R3NK69"/>
<comment type="caution">
    <text evidence="2">The sequence shown here is derived from an EMBL/GenBank/DDBJ whole genome shotgun (WGS) entry which is preliminary data.</text>
</comment>
<protein>
    <submittedName>
        <fullName evidence="2">Uncharacterized protein</fullName>
    </submittedName>
</protein>
<keyword evidence="1" id="KW-0812">Transmembrane</keyword>
<keyword evidence="3" id="KW-1185">Reference proteome</keyword>
<keyword evidence="1" id="KW-1133">Transmembrane helix</keyword>
<reference evidence="2 3" key="1">
    <citation type="submission" date="2019-03" db="EMBL/GenBank/DDBJ databases">
        <title>Freshwater and sediment microbial communities from various areas in North America, analyzing microbe dynamics in response to fracking.</title>
        <authorList>
            <person name="Lamendella R."/>
        </authorList>
    </citation>
    <scope>NUCLEOTIDE SEQUENCE [LARGE SCALE GENOMIC DNA]</scope>
    <source>
        <strain evidence="2 3">175.2</strain>
    </source>
</reference>
<proteinExistence type="predicted"/>
<gene>
    <name evidence="2" type="ORF">EDC90_103348</name>
</gene>
<keyword evidence="1" id="KW-0472">Membrane</keyword>
<feature type="transmembrane region" description="Helical" evidence="1">
    <location>
        <begin position="56"/>
        <end position="76"/>
    </location>
</feature>
<organism evidence="2 3">
    <name type="scientific">Martelella mediterranea</name>
    <dbReference type="NCBI Taxonomy" id="293089"/>
    <lineage>
        <taxon>Bacteria</taxon>
        <taxon>Pseudomonadati</taxon>
        <taxon>Pseudomonadota</taxon>
        <taxon>Alphaproteobacteria</taxon>
        <taxon>Hyphomicrobiales</taxon>
        <taxon>Aurantimonadaceae</taxon>
        <taxon>Martelella</taxon>
    </lineage>
</organism>
<evidence type="ECO:0000256" key="1">
    <source>
        <dbReference type="SAM" id="Phobius"/>
    </source>
</evidence>
<evidence type="ECO:0000313" key="3">
    <source>
        <dbReference type="Proteomes" id="UP000295097"/>
    </source>
</evidence>
<accession>A0A4R3NK69</accession>
<name>A0A4R3NK69_9HYPH</name>
<sequence length="94" mass="10405">MWDNLLPEIVETLVFRPAELVAFVLSGVLYLGYFIGSLAIAIYAGKLVYDHLRIPVLRALLAVIVGVWISLILYAAQVPTAVKFIKAVEMSELD</sequence>
<dbReference type="Proteomes" id="UP000295097">
    <property type="component" value="Unassembled WGS sequence"/>
</dbReference>
<dbReference type="EMBL" id="SMAR01000033">
    <property type="protein sequence ID" value="TCT34654.1"/>
    <property type="molecule type" value="Genomic_DNA"/>
</dbReference>